<dbReference type="CDD" id="cd02440">
    <property type="entry name" value="AdoMet_MTases"/>
    <property type="match status" value="1"/>
</dbReference>
<evidence type="ECO:0000256" key="4">
    <source>
        <dbReference type="ARBA" id="ARBA00012140"/>
    </source>
</evidence>
<dbReference type="PANTHER" id="PTHR22807:SF61">
    <property type="entry name" value="NOL1_NOP2_SUN FAMILY PROTEIN _ ANTITERMINATION NUSB DOMAIN-CONTAINING PROTEIN"/>
    <property type="match status" value="1"/>
</dbReference>
<keyword evidence="5" id="KW-0963">Cytoplasm</keyword>
<dbReference type="EMBL" id="JBEPIJ010000007">
    <property type="protein sequence ID" value="MES0873907.1"/>
    <property type="molecule type" value="Genomic_DNA"/>
</dbReference>
<dbReference type="Gene3D" id="3.30.70.1170">
    <property type="entry name" value="Sun protein, domain 3"/>
    <property type="match status" value="1"/>
</dbReference>
<dbReference type="GO" id="GO:0032259">
    <property type="term" value="P:methylation"/>
    <property type="evidence" value="ECO:0007669"/>
    <property type="project" value="UniProtKB-KW"/>
</dbReference>
<feature type="compositionally biased region" description="Gly residues" evidence="15">
    <location>
        <begin position="1"/>
        <end position="14"/>
    </location>
</feature>
<dbReference type="GO" id="GO:0008168">
    <property type="term" value="F:methyltransferase activity"/>
    <property type="evidence" value="ECO:0007669"/>
    <property type="project" value="UniProtKB-KW"/>
</dbReference>
<dbReference type="InterPro" id="IPR035926">
    <property type="entry name" value="NusB-like_sf"/>
</dbReference>
<dbReference type="PROSITE" id="PS51686">
    <property type="entry name" value="SAM_MT_RSMB_NOP"/>
    <property type="match status" value="1"/>
</dbReference>
<evidence type="ECO:0000256" key="6">
    <source>
        <dbReference type="ARBA" id="ARBA00022552"/>
    </source>
</evidence>
<evidence type="ECO:0000256" key="13">
    <source>
        <dbReference type="ARBA" id="ARBA00047283"/>
    </source>
</evidence>
<dbReference type="InterPro" id="IPR018314">
    <property type="entry name" value="RsmB/NOL1/NOP2-like_CS"/>
</dbReference>
<dbReference type="InterPro" id="IPR054728">
    <property type="entry name" value="RsmB-like_ferredoxin"/>
</dbReference>
<dbReference type="PANTHER" id="PTHR22807">
    <property type="entry name" value="NOP2 YEAST -RELATED NOL1/NOP2/FMU SUN DOMAIN-CONTAINING"/>
    <property type="match status" value="1"/>
</dbReference>
<feature type="domain" description="SAM-dependent MTase RsmB/NOP-type" evidence="16">
    <location>
        <begin position="253"/>
        <end position="520"/>
    </location>
</feature>
<accession>A0ABV2A9H2</accession>
<evidence type="ECO:0000256" key="14">
    <source>
        <dbReference type="PROSITE-ProRule" id="PRU01023"/>
    </source>
</evidence>
<evidence type="ECO:0000256" key="8">
    <source>
        <dbReference type="ARBA" id="ARBA00022679"/>
    </source>
</evidence>
<proteinExistence type="inferred from homology"/>
<dbReference type="NCBIfam" id="NF008149">
    <property type="entry name" value="PRK10901.1"/>
    <property type="match status" value="1"/>
</dbReference>
<feature type="binding site" evidence="14">
    <location>
        <position position="365"/>
    </location>
    <ligand>
        <name>S-adenosyl-L-methionine</name>
        <dbReference type="ChEBI" id="CHEBI:59789"/>
    </ligand>
</feature>
<dbReference type="Pfam" id="PF01029">
    <property type="entry name" value="NusB"/>
    <property type="match status" value="1"/>
</dbReference>
<protein>
    <recommendedName>
        <fullName evidence="4">16S rRNA (cytosine(967)-C(5))-methyltransferase</fullName>
        <ecNumber evidence="4">2.1.1.176</ecNumber>
    </recommendedName>
    <alternativeName>
        <fullName evidence="11">16S rRNA m5C967 methyltransferase</fullName>
    </alternativeName>
    <alternativeName>
        <fullName evidence="12">rRNA (cytosine-C(5)-)-methyltransferase RsmB</fullName>
    </alternativeName>
</protein>
<dbReference type="Proteomes" id="UP001465331">
    <property type="component" value="Unassembled WGS sequence"/>
</dbReference>
<evidence type="ECO:0000256" key="5">
    <source>
        <dbReference type="ARBA" id="ARBA00022490"/>
    </source>
</evidence>
<evidence type="ECO:0000256" key="2">
    <source>
        <dbReference type="ARBA" id="ARBA00004496"/>
    </source>
</evidence>
<dbReference type="Pfam" id="PF01189">
    <property type="entry name" value="Methyltr_RsmB-F"/>
    <property type="match status" value="1"/>
</dbReference>
<dbReference type="InterPro" id="IPR006027">
    <property type="entry name" value="NusB_RsmB_TIM44"/>
</dbReference>
<dbReference type="PRINTS" id="PR02008">
    <property type="entry name" value="RCMTFAMILY"/>
</dbReference>
<dbReference type="InterPro" id="IPR023267">
    <property type="entry name" value="RCMT"/>
</dbReference>
<dbReference type="SUPFAM" id="SSF48013">
    <property type="entry name" value="NusB-like"/>
    <property type="match status" value="1"/>
</dbReference>
<keyword evidence="18" id="KW-1185">Reference proteome</keyword>
<dbReference type="Gene3D" id="1.10.287.730">
    <property type="entry name" value="Helix hairpin bin"/>
    <property type="match status" value="1"/>
</dbReference>
<reference evidence="17 18" key="1">
    <citation type="submission" date="2024-06" db="EMBL/GenBank/DDBJ databases">
        <authorList>
            <person name="Li Z."/>
            <person name="Jiang Y."/>
        </authorList>
    </citation>
    <scope>NUCLEOTIDE SEQUENCE [LARGE SCALE GENOMIC DNA]</scope>
    <source>
        <strain evidence="17 18">HSW-8</strain>
    </source>
</reference>
<keyword evidence="8 14" id="KW-0808">Transferase</keyword>
<evidence type="ECO:0000256" key="1">
    <source>
        <dbReference type="ARBA" id="ARBA00002724"/>
    </source>
</evidence>
<evidence type="ECO:0000256" key="12">
    <source>
        <dbReference type="ARBA" id="ARBA00031088"/>
    </source>
</evidence>
<keyword evidence="6" id="KW-0698">rRNA processing</keyword>
<keyword evidence="10 14" id="KW-0694">RNA-binding</keyword>
<dbReference type="EC" id="2.1.1.176" evidence="4"/>
<dbReference type="InterPro" id="IPR001678">
    <property type="entry name" value="MeTrfase_RsmB-F_NOP2_dom"/>
</dbReference>
<comment type="caution">
    <text evidence="17">The sequence shown here is derived from an EMBL/GenBank/DDBJ whole genome shotgun (WGS) entry which is preliminary data.</text>
</comment>
<feature type="binding site" evidence="14">
    <location>
        <position position="391"/>
    </location>
    <ligand>
        <name>S-adenosyl-L-methionine</name>
        <dbReference type="ChEBI" id="CHEBI:59789"/>
    </ligand>
</feature>
<comment type="function">
    <text evidence="1">Specifically methylates the cytosine at position 967 (m5C967) of 16S rRNA.</text>
</comment>
<dbReference type="Gene3D" id="3.40.50.150">
    <property type="entry name" value="Vaccinia Virus protein VP39"/>
    <property type="match status" value="1"/>
</dbReference>
<feature type="active site" description="Nucleophile" evidence="14">
    <location>
        <position position="463"/>
    </location>
</feature>
<evidence type="ECO:0000256" key="11">
    <source>
        <dbReference type="ARBA" id="ARBA00030399"/>
    </source>
</evidence>
<evidence type="ECO:0000256" key="15">
    <source>
        <dbReference type="SAM" id="MobiDB-lite"/>
    </source>
</evidence>
<evidence type="ECO:0000256" key="9">
    <source>
        <dbReference type="ARBA" id="ARBA00022691"/>
    </source>
</evidence>
<dbReference type="NCBIfam" id="TIGR00563">
    <property type="entry name" value="rsmB"/>
    <property type="match status" value="1"/>
</dbReference>
<evidence type="ECO:0000256" key="3">
    <source>
        <dbReference type="ARBA" id="ARBA00007494"/>
    </source>
</evidence>
<sequence length="521" mass="56721">MGGGPGRTGSGGSGKNPDAKGPYRGQKPNGRASGRPGARPDQRPSGNARPTSSKPVAIQHKPSRVGAGSSASHERPRVPRPGGDAPLRGNHRPLANVRAVAARTISRVLRGRSLDDALEPAARLRLASDAAMVRTLSYGVLRELSALQWLTVQLLDKPLAADDDIAALLLVGIHQMRSLKTPAHAAIHETVDAVEILKQPQLHGLVNAVLRRYAREGAALEQRLPKDPAVRHSHPAWLVEMLQRDWPQHWEAVLAANNLQGPLTLRVNRRRLSRDEYVKRLAEMNIAAEAHPHAADAVTLAEPRPVEKIPGFVSGQVSVQDASAQLAVDLLDLKPGQRVLDACAAPGGKTAHILERADVNLTALDADGTRLIRVDENLRRLKLKATVLAGDAGEPARWHDRKPFDRILVDAPCSGTGVIRRHPDIKWLRRPTDVPALQQTQLKLLKALWPLLKPGGRLVYATCSLLRDEGDEIANRFRLLGEDLRVVPIDAAWGEKTEHGRRLAPGGAHDGFYYAVFEKKP</sequence>
<feature type="binding site" evidence="14">
    <location>
        <begin position="343"/>
        <end position="349"/>
    </location>
    <ligand>
        <name>S-adenosyl-L-methionine</name>
        <dbReference type="ChEBI" id="CHEBI:59789"/>
    </ligand>
</feature>
<keyword evidence="7 14" id="KW-0489">Methyltransferase</keyword>
<comment type="catalytic activity">
    <reaction evidence="13">
        <text>cytidine(967) in 16S rRNA + S-adenosyl-L-methionine = 5-methylcytidine(967) in 16S rRNA + S-adenosyl-L-homocysteine + H(+)</text>
        <dbReference type="Rhea" id="RHEA:42748"/>
        <dbReference type="Rhea" id="RHEA-COMP:10219"/>
        <dbReference type="Rhea" id="RHEA-COMP:10220"/>
        <dbReference type="ChEBI" id="CHEBI:15378"/>
        <dbReference type="ChEBI" id="CHEBI:57856"/>
        <dbReference type="ChEBI" id="CHEBI:59789"/>
        <dbReference type="ChEBI" id="CHEBI:74483"/>
        <dbReference type="ChEBI" id="CHEBI:82748"/>
        <dbReference type="EC" id="2.1.1.176"/>
    </reaction>
</comment>
<dbReference type="Pfam" id="PF22458">
    <property type="entry name" value="RsmF-B_ferredox"/>
    <property type="match status" value="1"/>
</dbReference>
<comment type="subcellular location">
    <subcellularLocation>
        <location evidence="2">Cytoplasm</location>
    </subcellularLocation>
</comment>
<dbReference type="InterPro" id="IPR049560">
    <property type="entry name" value="MeTrfase_RsmB-F_NOP2_cat"/>
</dbReference>
<feature type="compositionally biased region" description="Polar residues" evidence="15">
    <location>
        <begin position="44"/>
        <end position="54"/>
    </location>
</feature>
<comment type="similarity">
    <text evidence="3 14">Belongs to the class I-like SAM-binding methyltransferase superfamily. RsmB/NOP family.</text>
</comment>
<keyword evidence="9 14" id="KW-0949">S-adenosyl-L-methionine</keyword>
<organism evidence="17 18">
    <name type="scientific">Sinimarinibacterium thermocellulolyticum</name>
    <dbReference type="NCBI Taxonomy" id="3170016"/>
    <lineage>
        <taxon>Bacteria</taxon>
        <taxon>Pseudomonadati</taxon>
        <taxon>Pseudomonadota</taxon>
        <taxon>Gammaproteobacteria</taxon>
        <taxon>Nevskiales</taxon>
        <taxon>Nevskiaceae</taxon>
        <taxon>Sinimarinibacterium</taxon>
    </lineage>
</organism>
<evidence type="ECO:0000256" key="10">
    <source>
        <dbReference type="ARBA" id="ARBA00022884"/>
    </source>
</evidence>
<dbReference type="InterPro" id="IPR029063">
    <property type="entry name" value="SAM-dependent_MTases_sf"/>
</dbReference>
<feature type="binding site" evidence="14">
    <location>
        <position position="410"/>
    </location>
    <ligand>
        <name>S-adenosyl-L-methionine</name>
        <dbReference type="ChEBI" id="CHEBI:59789"/>
    </ligand>
</feature>
<evidence type="ECO:0000313" key="18">
    <source>
        <dbReference type="Proteomes" id="UP001465331"/>
    </source>
</evidence>
<dbReference type="SUPFAM" id="SSF53335">
    <property type="entry name" value="S-adenosyl-L-methionine-dependent methyltransferases"/>
    <property type="match status" value="1"/>
</dbReference>
<evidence type="ECO:0000259" key="16">
    <source>
        <dbReference type="PROSITE" id="PS51686"/>
    </source>
</evidence>
<name>A0ABV2A9H2_9GAMM</name>
<gene>
    <name evidence="17" type="primary">rsmB</name>
    <name evidence="17" type="ORF">ABSH63_07830</name>
</gene>
<evidence type="ECO:0000256" key="7">
    <source>
        <dbReference type="ARBA" id="ARBA00022603"/>
    </source>
</evidence>
<dbReference type="InterPro" id="IPR004573">
    <property type="entry name" value="rRNA_ssu_MeTfrase_B"/>
</dbReference>
<evidence type="ECO:0000313" key="17">
    <source>
        <dbReference type="EMBL" id="MES0873907.1"/>
    </source>
</evidence>
<feature type="region of interest" description="Disordered" evidence="15">
    <location>
        <begin position="1"/>
        <end position="92"/>
    </location>
</feature>
<dbReference type="PROSITE" id="PS01153">
    <property type="entry name" value="NOL1_NOP2_SUN"/>
    <property type="match status" value="1"/>
</dbReference>
<dbReference type="Gene3D" id="1.10.940.10">
    <property type="entry name" value="NusB-like"/>
    <property type="match status" value="1"/>
</dbReference>